<feature type="compositionally biased region" description="Basic and acidic residues" evidence="1">
    <location>
        <begin position="165"/>
        <end position="180"/>
    </location>
</feature>
<sequence length="222" mass="23964">MCAPGGWVAVEGRVIPSLSCGKGVASGGVAVWRAWLVSRCVIERRPVRSRERRALRPLVLCGAMLAPALLATGLLVADLTGYGDAVRDAGTGGVPEGGVIAALPYVVVPVPDAAFGPRWVPPPPRPDRVYEGWMPGVVVARPRRPVEVAREPRTRLTAPRVTVPRGERTAEPAETPRPEAEPTPEVSGTPRPESADAVFECPKEWWGTWLWEVCEEQEWEGA</sequence>
<feature type="region of interest" description="Disordered" evidence="1">
    <location>
        <begin position="152"/>
        <end position="196"/>
    </location>
</feature>
<evidence type="ECO:0000313" key="4">
    <source>
        <dbReference type="Proteomes" id="UP000611554"/>
    </source>
</evidence>
<dbReference type="Proteomes" id="UP000611554">
    <property type="component" value="Unassembled WGS sequence"/>
</dbReference>
<accession>A0ABQ2QQ56</accession>
<keyword evidence="2" id="KW-1133">Transmembrane helix</keyword>
<keyword evidence="4" id="KW-1185">Reference proteome</keyword>
<evidence type="ECO:0000256" key="2">
    <source>
        <dbReference type="SAM" id="Phobius"/>
    </source>
</evidence>
<gene>
    <name evidence="3" type="ORF">GCM10010140_22210</name>
</gene>
<evidence type="ECO:0000313" key="3">
    <source>
        <dbReference type="EMBL" id="GGP91989.1"/>
    </source>
</evidence>
<evidence type="ECO:0000256" key="1">
    <source>
        <dbReference type="SAM" id="MobiDB-lite"/>
    </source>
</evidence>
<keyword evidence="2" id="KW-0812">Transmembrane</keyword>
<feature type="transmembrane region" description="Helical" evidence="2">
    <location>
        <begin position="54"/>
        <end position="77"/>
    </location>
</feature>
<comment type="caution">
    <text evidence="3">The sequence shown here is derived from an EMBL/GenBank/DDBJ whole genome shotgun (WGS) entry which is preliminary data.</text>
</comment>
<name>A0ABQ2QQ56_9ACTN</name>
<organism evidence="3 4">
    <name type="scientific">Streptosporangium pseudovulgare</name>
    <dbReference type="NCBI Taxonomy" id="35765"/>
    <lineage>
        <taxon>Bacteria</taxon>
        <taxon>Bacillati</taxon>
        <taxon>Actinomycetota</taxon>
        <taxon>Actinomycetes</taxon>
        <taxon>Streptosporangiales</taxon>
        <taxon>Streptosporangiaceae</taxon>
        <taxon>Streptosporangium</taxon>
    </lineage>
</organism>
<proteinExistence type="predicted"/>
<protein>
    <submittedName>
        <fullName evidence="3">Uncharacterized protein</fullName>
    </submittedName>
</protein>
<keyword evidence="2" id="KW-0472">Membrane</keyword>
<reference evidence="4" key="1">
    <citation type="journal article" date="2019" name="Int. J. Syst. Evol. Microbiol.">
        <title>The Global Catalogue of Microorganisms (GCM) 10K type strain sequencing project: providing services to taxonomists for standard genome sequencing and annotation.</title>
        <authorList>
            <consortium name="The Broad Institute Genomics Platform"/>
            <consortium name="The Broad Institute Genome Sequencing Center for Infectious Disease"/>
            <person name="Wu L."/>
            <person name="Ma J."/>
        </authorList>
    </citation>
    <scope>NUCLEOTIDE SEQUENCE [LARGE SCALE GENOMIC DNA]</scope>
    <source>
        <strain evidence="4">JCM 3115</strain>
    </source>
</reference>
<dbReference type="EMBL" id="BMQJ01000004">
    <property type="protein sequence ID" value="GGP91989.1"/>
    <property type="molecule type" value="Genomic_DNA"/>
</dbReference>